<feature type="region of interest" description="Disordered" evidence="1">
    <location>
        <begin position="50"/>
        <end position="69"/>
    </location>
</feature>
<name>A0AB34FFZ3_9HYPO</name>
<feature type="compositionally biased region" description="Polar residues" evidence="1">
    <location>
        <begin position="1"/>
        <end position="21"/>
    </location>
</feature>
<keyword evidence="2" id="KW-0695">RNA-directed DNA polymerase</keyword>
<feature type="region of interest" description="Disordered" evidence="1">
    <location>
        <begin position="1"/>
        <end position="29"/>
    </location>
</feature>
<keyword evidence="2" id="KW-0808">Transferase</keyword>
<feature type="region of interest" description="Disordered" evidence="1">
    <location>
        <begin position="432"/>
        <end position="464"/>
    </location>
</feature>
<feature type="region of interest" description="Disordered" evidence="1">
    <location>
        <begin position="593"/>
        <end position="818"/>
    </location>
</feature>
<proteinExistence type="predicted"/>
<comment type="caution">
    <text evidence="2">The sequence shown here is derived from an EMBL/GenBank/DDBJ whole genome shotgun (WGS) entry which is preliminary data.</text>
</comment>
<dbReference type="GO" id="GO:0003964">
    <property type="term" value="F:RNA-directed DNA polymerase activity"/>
    <property type="evidence" value="ECO:0007669"/>
    <property type="project" value="UniProtKB-KW"/>
</dbReference>
<dbReference type="EMBL" id="JAQHRD010000012">
    <property type="protein sequence ID" value="KAJ6437336.1"/>
    <property type="molecule type" value="Genomic_DNA"/>
</dbReference>
<feature type="region of interest" description="Disordered" evidence="1">
    <location>
        <begin position="337"/>
        <end position="398"/>
    </location>
</feature>
<dbReference type="AlphaFoldDB" id="A0AB34FFZ3"/>
<keyword evidence="2" id="KW-0548">Nucleotidyltransferase</keyword>
<organism evidence="2 3">
    <name type="scientific">Purpureocillium lavendulum</name>
    <dbReference type="NCBI Taxonomy" id="1247861"/>
    <lineage>
        <taxon>Eukaryota</taxon>
        <taxon>Fungi</taxon>
        <taxon>Dikarya</taxon>
        <taxon>Ascomycota</taxon>
        <taxon>Pezizomycotina</taxon>
        <taxon>Sordariomycetes</taxon>
        <taxon>Hypocreomycetidae</taxon>
        <taxon>Hypocreales</taxon>
        <taxon>Ophiocordycipitaceae</taxon>
        <taxon>Purpureocillium</taxon>
    </lineage>
</organism>
<feature type="compositionally biased region" description="Basic and acidic residues" evidence="1">
    <location>
        <begin position="621"/>
        <end position="631"/>
    </location>
</feature>
<feature type="compositionally biased region" description="Low complexity" evidence="1">
    <location>
        <begin position="742"/>
        <end position="753"/>
    </location>
</feature>
<evidence type="ECO:0000313" key="2">
    <source>
        <dbReference type="EMBL" id="KAJ6437336.1"/>
    </source>
</evidence>
<evidence type="ECO:0000313" key="3">
    <source>
        <dbReference type="Proteomes" id="UP001163105"/>
    </source>
</evidence>
<gene>
    <name evidence="2" type="ORF">O9K51_09890</name>
</gene>
<evidence type="ECO:0000256" key="1">
    <source>
        <dbReference type="SAM" id="MobiDB-lite"/>
    </source>
</evidence>
<feature type="compositionally biased region" description="Low complexity" evidence="1">
    <location>
        <begin position="432"/>
        <end position="444"/>
    </location>
</feature>
<reference evidence="2" key="1">
    <citation type="submission" date="2023-01" db="EMBL/GenBank/DDBJ databases">
        <title>The growth and conidiation of Purpureocillium lavendulum are regulated by nitrogen source and histone H3K14 acetylation.</title>
        <authorList>
            <person name="Tang P."/>
            <person name="Han J."/>
            <person name="Zhang C."/>
            <person name="Tang P."/>
            <person name="Qi F."/>
            <person name="Zhang K."/>
            <person name="Liang L."/>
        </authorList>
    </citation>
    <scope>NUCLEOTIDE SEQUENCE</scope>
    <source>
        <strain evidence="2">YMF1.00683</strain>
    </source>
</reference>
<dbReference type="Proteomes" id="UP001163105">
    <property type="component" value="Unassembled WGS sequence"/>
</dbReference>
<feature type="compositionally biased region" description="Low complexity" evidence="1">
    <location>
        <begin position="688"/>
        <end position="703"/>
    </location>
</feature>
<protein>
    <submittedName>
        <fullName evidence="2">Reverse transcriptase</fullName>
    </submittedName>
</protein>
<feature type="compositionally biased region" description="Basic and acidic residues" evidence="1">
    <location>
        <begin position="658"/>
        <end position="682"/>
    </location>
</feature>
<feature type="compositionally biased region" description="Low complexity" evidence="1">
    <location>
        <begin position="766"/>
        <end position="783"/>
    </location>
</feature>
<keyword evidence="3" id="KW-1185">Reference proteome</keyword>
<sequence>MQQHAQDAKTTLHSRRSSPNLNVAAPDDGDWQLIDRHNGLVSSDDWVMPERSSRLRRRQTSSTPITPVDRTAPSLTAAILPHGVARSQPDGSAGLPPWDRVVDIAYHKYRHEDQRRPGLRLPKVEFQRYLERFWVDHAGKTTEINRPKQASSLFTRLPTDVRFRIWTYLVRSVRHGSEEVMQDLSDKPITLNHSNFNGNLWDASAMTHLATVLQPLKSSLLSSFSLYAEVLITVLTTGTFHAVLSPFVGPRLNPLATIWLNKYGVYMRSIILEVDMSRLGLGLSGPEIGPCLNNLGELLHDFGAAQMQRDESNPLESLVLMCRRFYGERLGHAKPAAIQGDGGLDAAGGNARERPTGQSSRESSKNPSPTREEHSAGSSSRLATVSDDPARQPHPDGTVTAIDWHVVNATRQASLKKKASQATITTTRPVATRANTGTGGKATTNPSAAPDARNTQQAQNEPAVDSSYCPDAYLSVCNHLARLRGRLDSLRLVGFGDKYSHQLLATIFPGIREVRIHEHSYRVAPSTAWPLLPGQAAYLDAGQGRGIVLVSKGGGAGPLPLRVKGLPQGPVMPPPPVIVRAVPPPVYPARIESLGQRVRAPTPGPSRRRAMRPAPPVDAMPGRDSHPHLDLRPSSSATGNDAPSDDLATPRPKGKKLKHDEVKKEKSRDKEPQHKSAKDKSSKGTKCTPRPASPTSTTTTTKSVKSEHVIIASPIRRGRHGHPHVAAAASSPKQEPQLDIKSLSLSPRSSLSRKLSRRGSITKSISGSVRSARSVLSSSSLGAKTASESPQGKDKKKRAKEQGAADGNSKIPMNMVFQ</sequence>
<feature type="compositionally biased region" description="Polar residues" evidence="1">
    <location>
        <begin position="356"/>
        <end position="369"/>
    </location>
</feature>
<accession>A0AB34FFZ3</accession>